<dbReference type="InterPro" id="IPR032675">
    <property type="entry name" value="LRR_dom_sf"/>
</dbReference>
<organism evidence="2 3">
    <name type="scientific">Botryobasidium botryosum (strain FD-172 SS1)</name>
    <dbReference type="NCBI Taxonomy" id="930990"/>
    <lineage>
        <taxon>Eukaryota</taxon>
        <taxon>Fungi</taxon>
        <taxon>Dikarya</taxon>
        <taxon>Basidiomycota</taxon>
        <taxon>Agaricomycotina</taxon>
        <taxon>Agaricomycetes</taxon>
        <taxon>Cantharellales</taxon>
        <taxon>Botryobasidiaceae</taxon>
        <taxon>Botryobasidium</taxon>
    </lineage>
</organism>
<protein>
    <recommendedName>
        <fullName evidence="1">F-box domain-containing protein</fullName>
    </recommendedName>
</protein>
<accession>A0A067MV91</accession>
<keyword evidence="3" id="KW-1185">Reference proteome</keyword>
<dbReference type="OrthoDB" id="3063971at2759"/>
<evidence type="ECO:0000313" key="3">
    <source>
        <dbReference type="Proteomes" id="UP000027195"/>
    </source>
</evidence>
<reference evidence="3" key="1">
    <citation type="journal article" date="2014" name="Proc. Natl. Acad. Sci. U.S.A.">
        <title>Extensive sampling of basidiomycete genomes demonstrates inadequacy of the white-rot/brown-rot paradigm for wood decay fungi.</title>
        <authorList>
            <person name="Riley R."/>
            <person name="Salamov A.A."/>
            <person name="Brown D.W."/>
            <person name="Nagy L.G."/>
            <person name="Floudas D."/>
            <person name="Held B.W."/>
            <person name="Levasseur A."/>
            <person name="Lombard V."/>
            <person name="Morin E."/>
            <person name="Otillar R."/>
            <person name="Lindquist E.A."/>
            <person name="Sun H."/>
            <person name="LaButti K.M."/>
            <person name="Schmutz J."/>
            <person name="Jabbour D."/>
            <person name="Luo H."/>
            <person name="Baker S.E."/>
            <person name="Pisabarro A.G."/>
            <person name="Walton J.D."/>
            <person name="Blanchette R.A."/>
            <person name="Henrissat B."/>
            <person name="Martin F."/>
            <person name="Cullen D."/>
            <person name="Hibbett D.S."/>
            <person name="Grigoriev I.V."/>
        </authorList>
    </citation>
    <scope>NUCLEOTIDE SEQUENCE [LARGE SCALE GENOMIC DNA]</scope>
    <source>
        <strain evidence="3">FD-172 SS1</strain>
    </source>
</reference>
<dbReference type="SUPFAM" id="SSF52047">
    <property type="entry name" value="RNI-like"/>
    <property type="match status" value="1"/>
</dbReference>
<proteinExistence type="predicted"/>
<dbReference type="Gene3D" id="3.80.10.10">
    <property type="entry name" value="Ribonuclease Inhibitor"/>
    <property type="match status" value="1"/>
</dbReference>
<gene>
    <name evidence="2" type="ORF">BOTBODRAFT_31261</name>
</gene>
<dbReference type="InterPro" id="IPR001810">
    <property type="entry name" value="F-box_dom"/>
</dbReference>
<dbReference type="HOGENOM" id="CLU_024199_1_2_1"/>
<dbReference type="InParanoid" id="A0A067MV91"/>
<feature type="domain" description="F-box" evidence="1">
    <location>
        <begin position="76"/>
        <end position="131"/>
    </location>
</feature>
<name>A0A067MV91_BOTB1</name>
<dbReference type="Proteomes" id="UP000027195">
    <property type="component" value="Unassembled WGS sequence"/>
</dbReference>
<evidence type="ECO:0000259" key="1">
    <source>
        <dbReference type="Pfam" id="PF12937"/>
    </source>
</evidence>
<dbReference type="Pfam" id="PF12937">
    <property type="entry name" value="F-box-like"/>
    <property type="match status" value="1"/>
</dbReference>
<evidence type="ECO:0000313" key="2">
    <source>
        <dbReference type="EMBL" id="KDQ15777.1"/>
    </source>
</evidence>
<dbReference type="AlphaFoldDB" id="A0A067MV91"/>
<dbReference type="Gene3D" id="1.20.1280.50">
    <property type="match status" value="1"/>
</dbReference>
<sequence length="557" mass="61627">MCELKPGIQTILADIIPPLLQTLVDRVRQYCDIDAEKGSFMEEIEALKIASNALNAYTTSALCSLLYRHNQLALVHRLPDEVLSLIFLLSAEPAVTDKQPPSKLHPIRISGVCQRWRAAALETPRLWARVHAVGPRPLMDLFSSRSGNAPLHISASPRLRDEDGEDYQAFHWSQHINRWASLKLIEREGIVHYNSVWEWVGQAAPSLEALDVCMYGCSVLGIVPGKLFNGKVPPHLRHISLEGIHLPLTDEIFANLTKLRLARMLDPPTDVIDLLQALGASPRLEELSVEDIHYDFDFINSRELVLDVPLDIHLNHLQHLSLLLEAWVIQFILARVTIPPRAKLEIGIKNLSHDQDLSHIFPPHPSNLRNLQSIHTLIFSPSDDRRGCMVGGISVTSGGGCTSLLSIVISGAHSCAPVQRIMASLGPTLSLMPIKHISLEQYSNRKWSATTLINTFNHFPSLEILLLSQCHAKFLRALTVTSSHHPCPGLRTLGISDCAISDDALIAMVLSRTKENKEIRPPGAYADLCLLSPLHGSTAVRDALFPLLKVEGLDGPA</sequence>
<dbReference type="EMBL" id="KL198030">
    <property type="protein sequence ID" value="KDQ15777.1"/>
    <property type="molecule type" value="Genomic_DNA"/>
</dbReference>